<gene>
    <name evidence="3" type="ORF">UFOPK2579_00105</name>
</gene>
<dbReference type="GO" id="GO:0004462">
    <property type="term" value="F:lactoylglutathione lyase activity"/>
    <property type="evidence" value="ECO:0007669"/>
    <property type="project" value="InterPro"/>
</dbReference>
<dbReference type="Pfam" id="PF00903">
    <property type="entry name" value="Glyoxalase"/>
    <property type="match status" value="1"/>
</dbReference>
<dbReference type="PROSITE" id="PS00934">
    <property type="entry name" value="GLYOXALASE_I_1"/>
    <property type="match status" value="1"/>
</dbReference>
<dbReference type="InterPro" id="IPR029068">
    <property type="entry name" value="Glyas_Bleomycin-R_OHBP_Dase"/>
</dbReference>
<dbReference type="InterPro" id="IPR004360">
    <property type="entry name" value="Glyas_Fos-R_dOase_dom"/>
</dbReference>
<dbReference type="SUPFAM" id="SSF54593">
    <property type="entry name" value="Glyoxalase/Bleomycin resistance protein/Dihydroxybiphenyl dioxygenase"/>
    <property type="match status" value="1"/>
</dbReference>
<dbReference type="Gene3D" id="3.10.180.10">
    <property type="entry name" value="2,3-Dihydroxybiphenyl 1,2-Dioxygenase, domain 1"/>
    <property type="match status" value="1"/>
</dbReference>
<dbReference type="PANTHER" id="PTHR43048">
    <property type="entry name" value="METHYLMALONYL-COA EPIMERASE"/>
    <property type="match status" value="1"/>
</dbReference>
<dbReference type="InterPro" id="IPR051785">
    <property type="entry name" value="MMCE/EMCE_epimerase"/>
</dbReference>
<dbReference type="GO" id="GO:0046491">
    <property type="term" value="P:L-methylmalonyl-CoA metabolic process"/>
    <property type="evidence" value="ECO:0007669"/>
    <property type="project" value="TreeGrafter"/>
</dbReference>
<dbReference type="EMBL" id="CAEZXR010000006">
    <property type="protein sequence ID" value="CAB4685741.1"/>
    <property type="molecule type" value="Genomic_DNA"/>
</dbReference>
<dbReference type="PROSITE" id="PS51819">
    <property type="entry name" value="VOC"/>
    <property type="match status" value="1"/>
</dbReference>
<protein>
    <submittedName>
        <fullName evidence="3">Unannotated protein</fullName>
    </submittedName>
</protein>
<organism evidence="3">
    <name type="scientific">freshwater metagenome</name>
    <dbReference type="NCBI Taxonomy" id="449393"/>
    <lineage>
        <taxon>unclassified sequences</taxon>
        <taxon>metagenomes</taxon>
        <taxon>ecological metagenomes</taxon>
    </lineage>
</organism>
<keyword evidence="1" id="KW-0479">Metal-binding</keyword>
<reference evidence="3" key="1">
    <citation type="submission" date="2020-05" db="EMBL/GenBank/DDBJ databases">
        <authorList>
            <person name="Chiriac C."/>
            <person name="Salcher M."/>
            <person name="Ghai R."/>
            <person name="Kavagutti S V."/>
        </authorList>
    </citation>
    <scope>NUCLEOTIDE SEQUENCE</scope>
</reference>
<dbReference type="GO" id="GO:0004493">
    <property type="term" value="F:methylmalonyl-CoA epimerase activity"/>
    <property type="evidence" value="ECO:0007669"/>
    <property type="project" value="TreeGrafter"/>
</dbReference>
<feature type="domain" description="VOC" evidence="2">
    <location>
        <begin position="5"/>
        <end position="147"/>
    </location>
</feature>
<evidence type="ECO:0000313" key="3">
    <source>
        <dbReference type="EMBL" id="CAB4685741.1"/>
    </source>
</evidence>
<evidence type="ECO:0000259" key="2">
    <source>
        <dbReference type="PROSITE" id="PS51819"/>
    </source>
</evidence>
<evidence type="ECO:0000256" key="1">
    <source>
        <dbReference type="ARBA" id="ARBA00022723"/>
    </source>
</evidence>
<accession>A0A6J6NGF0</accession>
<dbReference type="GO" id="GO:0046872">
    <property type="term" value="F:metal ion binding"/>
    <property type="evidence" value="ECO:0007669"/>
    <property type="project" value="UniProtKB-KW"/>
</dbReference>
<sequence length="170" mass="18412">MALQGFSHIGIGVRDLDRSVRFYCDVFGFAQLYALDFEHDEVAATMEVSGAFRSAMLLRDDLRVELLQWVDVPVTGGEGRKPMTELGFTHLSFRVDDIDELSDAVRRAGGEVHDHTLTVLGVDGDAPPSKLLYVTDPDGTRIELMEGVPDLSGFTAADVAALATLSADPA</sequence>
<dbReference type="AlphaFoldDB" id="A0A6J6NGF0"/>
<dbReference type="InterPro" id="IPR018146">
    <property type="entry name" value="Glyoxalase_1_CS"/>
</dbReference>
<proteinExistence type="predicted"/>
<dbReference type="InterPro" id="IPR037523">
    <property type="entry name" value="VOC_core"/>
</dbReference>
<dbReference type="PANTHER" id="PTHR43048:SF3">
    <property type="entry name" value="METHYLMALONYL-COA EPIMERASE, MITOCHONDRIAL"/>
    <property type="match status" value="1"/>
</dbReference>
<name>A0A6J6NGF0_9ZZZZ</name>